<evidence type="ECO:0000313" key="1">
    <source>
        <dbReference type="EMBL" id="SPD86846.1"/>
    </source>
</evidence>
<evidence type="ECO:0000313" key="2">
    <source>
        <dbReference type="Proteomes" id="UP000238164"/>
    </source>
</evidence>
<reference evidence="1 2" key="1">
    <citation type="submission" date="2018-02" db="EMBL/GenBank/DDBJ databases">
        <authorList>
            <person name="Cohen D.B."/>
            <person name="Kent A.D."/>
        </authorList>
    </citation>
    <scope>NUCLEOTIDE SEQUENCE [LARGE SCALE GENOMIC DNA]</scope>
    <source>
        <strain evidence="1">1</strain>
    </source>
</reference>
<name>A0A2N9JGG2_9ACTN</name>
<protein>
    <submittedName>
        <fullName evidence="1">Uncharacterized protein</fullName>
    </submittedName>
</protein>
<gene>
    <name evidence="1" type="ORF">MPLG2_1816</name>
</gene>
<dbReference type="KEGG" id="mgg:MPLG2_1816"/>
<organism evidence="1 2">
    <name type="scientific">Micropruina glycogenica</name>
    <dbReference type="NCBI Taxonomy" id="75385"/>
    <lineage>
        <taxon>Bacteria</taxon>
        <taxon>Bacillati</taxon>
        <taxon>Actinomycetota</taxon>
        <taxon>Actinomycetes</taxon>
        <taxon>Propionibacteriales</taxon>
        <taxon>Nocardioidaceae</taxon>
        <taxon>Micropruina</taxon>
    </lineage>
</organism>
<dbReference type="Proteomes" id="UP000238164">
    <property type="component" value="Chromosome 1"/>
</dbReference>
<accession>A0A2N9JGG2</accession>
<proteinExistence type="predicted"/>
<sequence length="58" mass="6458">MSFVLKHPSRSGWRPPPFDVLQVLLDAQPQATRFGWTCPLGNPSPAFDLDCVEFAEGK</sequence>
<keyword evidence="2" id="KW-1185">Reference proteome</keyword>
<dbReference type="AlphaFoldDB" id="A0A2N9JGG2"/>
<dbReference type="EMBL" id="LT985188">
    <property type="protein sequence ID" value="SPD86846.1"/>
    <property type="molecule type" value="Genomic_DNA"/>
</dbReference>